<evidence type="ECO:0000313" key="2">
    <source>
        <dbReference type="Proteomes" id="UP001500621"/>
    </source>
</evidence>
<evidence type="ECO:0008006" key="3">
    <source>
        <dbReference type="Google" id="ProtNLM"/>
    </source>
</evidence>
<dbReference type="Pfam" id="PF10604">
    <property type="entry name" value="Polyketide_cyc2"/>
    <property type="match status" value="1"/>
</dbReference>
<gene>
    <name evidence="1" type="ORF">GCM10023226_28400</name>
</gene>
<accession>A0ABP8WHC7</accession>
<dbReference type="SUPFAM" id="SSF55961">
    <property type="entry name" value="Bet v1-like"/>
    <property type="match status" value="1"/>
</dbReference>
<sequence length="152" mass="16861">MKDVERTITVPVPLSAVWEYLTDFTHTEQWDPPTERTQLVLANGQDGKGEGTVYRNTSSMLGNSTEVTYTVTEYVPQQRFQLRGDASAMQLLDTITFAGDETTTTVTYHAEFHPQGAAKLVEPLLPLGLKRIGDKTADQLEETLRSLPSTDA</sequence>
<proteinExistence type="predicted"/>
<dbReference type="RefSeq" id="WP_345266980.1">
    <property type="nucleotide sequence ID" value="NZ_BAABIM010000003.1"/>
</dbReference>
<protein>
    <recommendedName>
        <fullName evidence="3">Polyketide cyclase</fullName>
    </recommendedName>
</protein>
<reference evidence="2" key="1">
    <citation type="journal article" date="2019" name="Int. J. Syst. Evol. Microbiol.">
        <title>The Global Catalogue of Microorganisms (GCM) 10K type strain sequencing project: providing services to taxonomists for standard genome sequencing and annotation.</title>
        <authorList>
            <consortium name="The Broad Institute Genomics Platform"/>
            <consortium name="The Broad Institute Genome Sequencing Center for Infectious Disease"/>
            <person name="Wu L."/>
            <person name="Ma J."/>
        </authorList>
    </citation>
    <scope>NUCLEOTIDE SEQUENCE [LARGE SCALE GENOMIC DNA]</scope>
    <source>
        <strain evidence="2">JCM 18127</strain>
    </source>
</reference>
<dbReference type="InterPro" id="IPR023393">
    <property type="entry name" value="START-like_dom_sf"/>
</dbReference>
<dbReference type="Gene3D" id="3.30.530.20">
    <property type="match status" value="1"/>
</dbReference>
<comment type="caution">
    <text evidence="1">The sequence shown here is derived from an EMBL/GenBank/DDBJ whole genome shotgun (WGS) entry which is preliminary data.</text>
</comment>
<keyword evidence="2" id="KW-1185">Reference proteome</keyword>
<dbReference type="Proteomes" id="UP001500621">
    <property type="component" value="Unassembled WGS sequence"/>
</dbReference>
<evidence type="ECO:0000313" key="1">
    <source>
        <dbReference type="EMBL" id="GAA4688907.1"/>
    </source>
</evidence>
<dbReference type="EMBL" id="BAABIM010000003">
    <property type="protein sequence ID" value="GAA4688907.1"/>
    <property type="molecule type" value="Genomic_DNA"/>
</dbReference>
<organism evidence="1 2">
    <name type="scientific">Nocardioides nanhaiensis</name>
    <dbReference type="NCBI Taxonomy" id="1476871"/>
    <lineage>
        <taxon>Bacteria</taxon>
        <taxon>Bacillati</taxon>
        <taxon>Actinomycetota</taxon>
        <taxon>Actinomycetes</taxon>
        <taxon>Propionibacteriales</taxon>
        <taxon>Nocardioidaceae</taxon>
        <taxon>Nocardioides</taxon>
    </lineage>
</organism>
<name>A0ABP8WHC7_9ACTN</name>
<dbReference type="InterPro" id="IPR019587">
    <property type="entry name" value="Polyketide_cyclase/dehydratase"/>
</dbReference>